<organism evidence="2 3">
    <name type="scientific">Scophthalmus maximus</name>
    <name type="common">Turbot</name>
    <name type="synonym">Psetta maxima</name>
    <dbReference type="NCBI Taxonomy" id="52904"/>
    <lineage>
        <taxon>Eukaryota</taxon>
        <taxon>Metazoa</taxon>
        <taxon>Chordata</taxon>
        <taxon>Craniata</taxon>
        <taxon>Vertebrata</taxon>
        <taxon>Euteleostomi</taxon>
        <taxon>Actinopterygii</taxon>
        <taxon>Neopterygii</taxon>
        <taxon>Teleostei</taxon>
        <taxon>Neoteleostei</taxon>
        <taxon>Acanthomorphata</taxon>
        <taxon>Carangaria</taxon>
        <taxon>Pleuronectiformes</taxon>
        <taxon>Pleuronectoidei</taxon>
        <taxon>Scophthalmidae</taxon>
        <taxon>Scophthalmus</taxon>
    </lineage>
</organism>
<gene>
    <name evidence="2" type="ORF">SMAX5B_000897</name>
</gene>
<proteinExistence type="predicted"/>
<feature type="region of interest" description="Disordered" evidence="1">
    <location>
        <begin position="105"/>
        <end position="170"/>
    </location>
</feature>
<name>A0A2U9AVY9_SCOMX</name>
<keyword evidence="3" id="KW-1185">Reference proteome</keyword>
<evidence type="ECO:0000313" key="2">
    <source>
        <dbReference type="EMBL" id="AWO95842.1"/>
    </source>
</evidence>
<dbReference type="Proteomes" id="UP000246464">
    <property type="component" value="Chromosome 1"/>
</dbReference>
<sequence length="203" mass="24124">MEAQDQHHLQERQAWEDREEELRKEIANVTQWKSEIEKRWRQALKDKEDLQERLDVVTKEAELSLTAWDEERESLQRQRSEAVTLVKEFMEVADVLQSKVLELSQEKKRQEEISESRLKHQREEEEERQRFDQMHIASLTEELDALRGQQGNSAAGEQGEPSDTERPTMQKRFVGLFTQGLRGLNLRLRGMNYEWIESSESDK</sequence>
<feature type="compositionally biased region" description="Basic and acidic residues" evidence="1">
    <location>
        <begin position="105"/>
        <end position="133"/>
    </location>
</feature>
<evidence type="ECO:0000313" key="3">
    <source>
        <dbReference type="Proteomes" id="UP000246464"/>
    </source>
</evidence>
<reference evidence="2 3" key="1">
    <citation type="submission" date="2017-12" db="EMBL/GenBank/DDBJ databases">
        <title>Integrating genomic resources of turbot (Scophthalmus maximus) in depth evaluation of genetic and physical mapping variation across individuals.</title>
        <authorList>
            <person name="Martinez P."/>
        </authorList>
    </citation>
    <scope>NUCLEOTIDE SEQUENCE [LARGE SCALE GENOMIC DNA]</scope>
</reference>
<dbReference type="AlphaFoldDB" id="A0A2U9AVY9"/>
<evidence type="ECO:0000256" key="1">
    <source>
        <dbReference type="SAM" id="MobiDB-lite"/>
    </source>
</evidence>
<protein>
    <submittedName>
        <fullName evidence="2">Uncharacterized protein</fullName>
    </submittedName>
</protein>
<accession>A0A2U9AVY9</accession>
<dbReference type="EMBL" id="CP026243">
    <property type="protein sequence ID" value="AWO95842.1"/>
    <property type="molecule type" value="Genomic_DNA"/>
</dbReference>